<protein>
    <submittedName>
        <fullName evidence="5">NPTN</fullName>
    </submittedName>
</protein>
<dbReference type="Proteomes" id="UP000507470">
    <property type="component" value="Unassembled WGS sequence"/>
</dbReference>
<dbReference type="CDD" id="cd00096">
    <property type="entry name" value="Ig"/>
    <property type="match status" value="1"/>
</dbReference>
<dbReference type="InterPro" id="IPR003599">
    <property type="entry name" value="Ig_sub"/>
</dbReference>
<dbReference type="InterPro" id="IPR013783">
    <property type="entry name" value="Ig-like_fold"/>
</dbReference>
<reference evidence="5 6" key="1">
    <citation type="submission" date="2020-06" db="EMBL/GenBank/DDBJ databases">
        <authorList>
            <person name="Li R."/>
            <person name="Bekaert M."/>
        </authorList>
    </citation>
    <scope>NUCLEOTIDE SEQUENCE [LARGE SCALE GENOMIC DNA]</scope>
    <source>
        <strain evidence="6">wild</strain>
    </source>
</reference>
<keyword evidence="1" id="KW-0393">Immunoglobulin domain</keyword>
<dbReference type="InterPro" id="IPR013098">
    <property type="entry name" value="Ig_I-set"/>
</dbReference>
<accession>A0A6J8F1A5</accession>
<feature type="chain" id="PRO_5026795341" evidence="3">
    <location>
        <begin position="22"/>
        <end position="248"/>
    </location>
</feature>
<gene>
    <name evidence="5" type="ORF">MCOR_58216</name>
</gene>
<dbReference type="PANTHER" id="PTHR10075">
    <property type="entry name" value="BASIGIN RELATED"/>
    <property type="match status" value="1"/>
</dbReference>
<keyword evidence="2" id="KW-0812">Transmembrane</keyword>
<feature type="signal peptide" evidence="3">
    <location>
        <begin position="1"/>
        <end position="21"/>
    </location>
</feature>
<proteinExistence type="predicted"/>
<keyword evidence="2" id="KW-0472">Membrane</keyword>
<organism evidence="5 6">
    <name type="scientific">Mytilus coruscus</name>
    <name type="common">Sea mussel</name>
    <dbReference type="NCBI Taxonomy" id="42192"/>
    <lineage>
        <taxon>Eukaryota</taxon>
        <taxon>Metazoa</taxon>
        <taxon>Spiralia</taxon>
        <taxon>Lophotrochozoa</taxon>
        <taxon>Mollusca</taxon>
        <taxon>Bivalvia</taxon>
        <taxon>Autobranchia</taxon>
        <taxon>Pteriomorphia</taxon>
        <taxon>Mytilida</taxon>
        <taxon>Mytiloidea</taxon>
        <taxon>Mytilidae</taxon>
        <taxon>Mytilinae</taxon>
        <taxon>Mytilus</taxon>
    </lineage>
</organism>
<keyword evidence="6" id="KW-1185">Reference proteome</keyword>
<evidence type="ECO:0000259" key="4">
    <source>
        <dbReference type="PROSITE" id="PS50835"/>
    </source>
</evidence>
<evidence type="ECO:0000313" key="5">
    <source>
        <dbReference type="EMBL" id="CAC5426517.1"/>
    </source>
</evidence>
<dbReference type="PANTHER" id="PTHR10075:SF14">
    <property type="entry name" value="CELL ADHESION MOLECULE DSCAM2-RELATED"/>
    <property type="match status" value="1"/>
</dbReference>
<dbReference type="AlphaFoldDB" id="A0A6J8F1A5"/>
<dbReference type="SMART" id="SM00408">
    <property type="entry name" value="IGc2"/>
    <property type="match status" value="1"/>
</dbReference>
<evidence type="ECO:0000256" key="3">
    <source>
        <dbReference type="SAM" id="SignalP"/>
    </source>
</evidence>
<name>A0A6J8F1A5_MYTCO</name>
<feature type="domain" description="Ig-like" evidence="4">
    <location>
        <begin position="132"/>
        <end position="204"/>
    </location>
</feature>
<evidence type="ECO:0000256" key="1">
    <source>
        <dbReference type="ARBA" id="ARBA00023319"/>
    </source>
</evidence>
<dbReference type="InterPro" id="IPR003598">
    <property type="entry name" value="Ig_sub2"/>
</dbReference>
<keyword evidence="2" id="KW-1133">Transmembrane helix</keyword>
<dbReference type="Gene3D" id="2.60.40.10">
    <property type="entry name" value="Immunoglobulins"/>
    <property type="match status" value="2"/>
</dbReference>
<dbReference type="SMART" id="SM00409">
    <property type="entry name" value="IG"/>
    <property type="match status" value="2"/>
</dbReference>
<dbReference type="SUPFAM" id="SSF48726">
    <property type="entry name" value="Immunoglobulin"/>
    <property type="match status" value="2"/>
</dbReference>
<keyword evidence="3" id="KW-0732">Signal</keyword>
<dbReference type="InterPro" id="IPR007110">
    <property type="entry name" value="Ig-like_dom"/>
</dbReference>
<sequence length="248" mass="27809">MNTRSLQSFLWFLGLFTSVTGSTRILEGSELLQTVEKSSFSLRCEYTYSHTNESLVPIFRKNGQELVGFERNVTINIASEGSITVKLNIFKSSTDISDGGIYTCISNDSSVNVTIMVLADNSKFDQSYSFIEDKDLILDCPVPSFLQSTVNWYRDGSLLNDDRIVLSNTQGKQDGSLQLSPIKTSDRGHYTCSASWSIGRKSFTTLVRVREKLAPLWPFIGIVLEVLVLVLIILFCKDNKKKTNRKSS</sequence>
<dbReference type="InterPro" id="IPR036179">
    <property type="entry name" value="Ig-like_dom_sf"/>
</dbReference>
<dbReference type="Pfam" id="PF07679">
    <property type="entry name" value="I-set"/>
    <property type="match status" value="1"/>
</dbReference>
<dbReference type="OrthoDB" id="5970915at2759"/>
<evidence type="ECO:0000313" key="6">
    <source>
        <dbReference type="Proteomes" id="UP000507470"/>
    </source>
</evidence>
<dbReference type="PROSITE" id="PS50835">
    <property type="entry name" value="IG_LIKE"/>
    <property type="match status" value="1"/>
</dbReference>
<feature type="transmembrane region" description="Helical" evidence="2">
    <location>
        <begin position="216"/>
        <end position="236"/>
    </location>
</feature>
<dbReference type="EMBL" id="CACVKT020010430">
    <property type="protein sequence ID" value="CAC5426517.1"/>
    <property type="molecule type" value="Genomic_DNA"/>
</dbReference>
<evidence type="ECO:0000256" key="2">
    <source>
        <dbReference type="SAM" id="Phobius"/>
    </source>
</evidence>